<dbReference type="EMBL" id="JAAAPO010000005">
    <property type="protein sequence ID" value="NBC37327.1"/>
    <property type="molecule type" value="Genomic_DNA"/>
</dbReference>
<comment type="caution">
    <text evidence="1">The sequence shown here is derived from an EMBL/GenBank/DDBJ whole genome shotgun (WGS) entry which is preliminary data.</text>
</comment>
<organism evidence="1 2">
    <name type="scientific">Novosphingobium ovatum</name>
    <dbReference type="NCBI Taxonomy" id="1908523"/>
    <lineage>
        <taxon>Bacteria</taxon>
        <taxon>Pseudomonadati</taxon>
        <taxon>Pseudomonadota</taxon>
        <taxon>Alphaproteobacteria</taxon>
        <taxon>Sphingomonadales</taxon>
        <taxon>Sphingomonadaceae</taxon>
        <taxon>Novosphingobium</taxon>
    </lineage>
</organism>
<protein>
    <recommendedName>
        <fullName evidence="3">Tail assembly chaperone E/41/14-like protein</fullName>
    </recommendedName>
</protein>
<evidence type="ECO:0000313" key="2">
    <source>
        <dbReference type="Proteomes" id="UP000753724"/>
    </source>
</evidence>
<sequence>MADRLPMTPSDLIAPSLTHPGLARLLDEPTTTLAELRIDAIARLEIGLRIEDATGVDLLDEHEGWSTVADVMACYAECSRRGALDALMAGEGEVVL</sequence>
<proteinExistence type="predicted"/>
<name>A0ABW9XFL6_9SPHN</name>
<accession>A0ABW9XFL6</accession>
<keyword evidence="2" id="KW-1185">Reference proteome</keyword>
<evidence type="ECO:0008006" key="3">
    <source>
        <dbReference type="Google" id="ProtNLM"/>
    </source>
</evidence>
<dbReference type="Proteomes" id="UP000753724">
    <property type="component" value="Unassembled WGS sequence"/>
</dbReference>
<reference evidence="2" key="1">
    <citation type="submission" date="2020-01" db="EMBL/GenBank/DDBJ databases">
        <title>Sphingomonas sp. strain CSW-10.</title>
        <authorList>
            <person name="Chen W.-M."/>
        </authorList>
    </citation>
    <scope>NUCLEOTIDE SEQUENCE [LARGE SCALE GENOMIC DNA]</scope>
    <source>
        <strain evidence="2">FSY-8</strain>
    </source>
</reference>
<gene>
    <name evidence="1" type="ORF">GTZ99_12280</name>
</gene>
<evidence type="ECO:0000313" key="1">
    <source>
        <dbReference type="EMBL" id="NBC37327.1"/>
    </source>
</evidence>
<dbReference type="RefSeq" id="WP_161719304.1">
    <property type="nucleotide sequence ID" value="NZ_JAAAPO010000005.1"/>
</dbReference>